<feature type="binding site" evidence="8">
    <location>
        <begin position="8"/>
        <end position="10"/>
    </location>
    <ligand>
        <name>ATP</name>
        <dbReference type="ChEBI" id="CHEBI:30616"/>
    </ligand>
</feature>
<dbReference type="Pfam" id="PF00579">
    <property type="entry name" value="tRNA-synt_1b"/>
    <property type="match status" value="1"/>
</dbReference>
<dbReference type="GO" id="GO:0004830">
    <property type="term" value="F:tryptophan-tRNA ligase activity"/>
    <property type="evidence" value="ECO:0007669"/>
    <property type="project" value="UniProtKB-UniRule"/>
</dbReference>
<organism evidence="10 11">
    <name type="scientific">Haliovirga abyssi</name>
    <dbReference type="NCBI Taxonomy" id="2996794"/>
    <lineage>
        <taxon>Bacteria</taxon>
        <taxon>Fusobacteriati</taxon>
        <taxon>Fusobacteriota</taxon>
        <taxon>Fusobacteriia</taxon>
        <taxon>Fusobacteriales</taxon>
        <taxon>Haliovirgaceae</taxon>
        <taxon>Haliovirga</taxon>
    </lineage>
</organism>
<dbReference type="PROSITE" id="PS00178">
    <property type="entry name" value="AA_TRNA_LIGASE_I"/>
    <property type="match status" value="1"/>
</dbReference>
<evidence type="ECO:0000313" key="10">
    <source>
        <dbReference type="EMBL" id="BDU49865.1"/>
    </source>
</evidence>
<name>A0AAU9DX22_9FUSO</name>
<feature type="short sequence motif" description="'KMSKS' region" evidence="8">
    <location>
        <begin position="189"/>
        <end position="193"/>
    </location>
</feature>
<comment type="similarity">
    <text evidence="1 8 9">Belongs to the class-I aminoacyl-tRNA synthetase family.</text>
</comment>
<keyword evidence="5 8" id="KW-0648">Protein biosynthesis</keyword>
<dbReference type="NCBIfam" id="TIGR00233">
    <property type="entry name" value="trpS"/>
    <property type="match status" value="1"/>
</dbReference>
<evidence type="ECO:0000256" key="1">
    <source>
        <dbReference type="ARBA" id="ARBA00005594"/>
    </source>
</evidence>
<evidence type="ECO:0000256" key="7">
    <source>
        <dbReference type="ARBA" id="ARBA00049929"/>
    </source>
</evidence>
<proteinExistence type="inferred from homology"/>
<dbReference type="Gene3D" id="1.10.240.10">
    <property type="entry name" value="Tyrosyl-Transfer RNA Synthetase"/>
    <property type="match status" value="1"/>
</dbReference>
<evidence type="ECO:0000256" key="2">
    <source>
        <dbReference type="ARBA" id="ARBA00022598"/>
    </source>
</evidence>
<dbReference type="InterPro" id="IPR050203">
    <property type="entry name" value="Trp-tRNA_synthetase"/>
</dbReference>
<dbReference type="PANTHER" id="PTHR43766">
    <property type="entry name" value="TRYPTOPHAN--TRNA LIGASE, MITOCHONDRIAL"/>
    <property type="match status" value="1"/>
</dbReference>
<dbReference type="SUPFAM" id="SSF52374">
    <property type="entry name" value="Nucleotidylyl transferase"/>
    <property type="match status" value="1"/>
</dbReference>
<dbReference type="PRINTS" id="PR01039">
    <property type="entry name" value="TRNASYNTHTRP"/>
</dbReference>
<keyword evidence="3 8" id="KW-0547">Nucleotide-binding</keyword>
<feature type="binding site" evidence="8">
    <location>
        <position position="131"/>
    </location>
    <ligand>
        <name>L-tryptophan</name>
        <dbReference type="ChEBI" id="CHEBI:57912"/>
    </ligand>
</feature>
<dbReference type="AlphaFoldDB" id="A0AAU9DX22"/>
<keyword evidence="6 8" id="KW-0030">Aminoacyl-tRNA synthetase</keyword>
<evidence type="ECO:0000313" key="11">
    <source>
        <dbReference type="Proteomes" id="UP001321582"/>
    </source>
</evidence>
<dbReference type="InterPro" id="IPR024109">
    <property type="entry name" value="Trp-tRNA-ligase_bac-type"/>
</dbReference>
<dbReference type="InterPro" id="IPR002306">
    <property type="entry name" value="Trp-tRNA-ligase"/>
</dbReference>
<dbReference type="HAMAP" id="MF_00140_B">
    <property type="entry name" value="Trp_tRNA_synth_B"/>
    <property type="match status" value="1"/>
</dbReference>
<feature type="binding site" evidence="8">
    <location>
        <begin position="189"/>
        <end position="193"/>
    </location>
    <ligand>
        <name>ATP</name>
        <dbReference type="ChEBI" id="CHEBI:30616"/>
    </ligand>
</feature>
<feature type="binding site" evidence="8">
    <location>
        <begin position="16"/>
        <end position="17"/>
    </location>
    <ligand>
        <name>ATP</name>
        <dbReference type="ChEBI" id="CHEBI:30616"/>
    </ligand>
</feature>
<protein>
    <recommendedName>
        <fullName evidence="8">Tryptophan--tRNA ligase</fullName>
        <ecNumber evidence="8">6.1.1.2</ecNumber>
    </recommendedName>
    <alternativeName>
        <fullName evidence="8">Tryptophanyl-tRNA synthetase</fullName>
        <shortName evidence="8">TrpRS</shortName>
    </alternativeName>
</protein>
<comment type="catalytic activity">
    <reaction evidence="7 8">
        <text>tRNA(Trp) + L-tryptophan + ATP = L-tryptophyl-tRNA(Trp) + AMP + diphosphate + H(+)</text>
        <dbReference type="Rhea" id="RHEA:24080"/>
        <dbReference type="Rhea" id="RHEA-COMP:9671"/>
        <dbReference type="Rhea" id="RHEA-COMP:9705"/>
        <dbReference type="ChEBI" id="CHEBI:15378"/>
        <dbReference type="ChEBI" id="CHEBI:30616"/>
        <dbReference type="ChEBI" id="CHEBI:33019"/>
        <dbReference type="ChEBI" id="CHEBI:57912"/>
        <dbReference type="ChEBI" id="CHEBI:78442"/>
        <dbReference type="ChEBI" id="CHEBI:78535"/>
        <dbReference type="ChEBI" id="CHEBI:456215"/>
        <dbReference type="EC" id="6.1.1.2"/>
    </reaction>
</comment>
<dbReference type="EC" id="6.1.1.2" evidence="8"/>
<dbReference type="KEGG" id="haby:HLVA_04340"/>
<dbReference type="Gene3D" id="3.40.50.620">
    <property type="entry name" value="HUPs"/>
    <property type="match status" value="1"/>
</dbReference>
<dbReference type="InterPro" id="IPR002305">
    <property type="entry name" value="aa-tRNA-synth_Ic"/>
</dbReference>
<dbReference type="GO" id="GO:0005829">
    <property type="term" value="C:cytosol"/>
    <property type="evidence" value="ECO:0007669"/>
    <property type="project" value="TreeGrafter"/>
</dbReference>
<dbReference type="EMBL" id="AP027059">
    <property type="protein sequence ID" value="BDU49865.1"/>
    <property type="molecule type" value="Genomic_DNA"/>
</dbReference>
<dbReference type="GO" id="GO:0005524">
    <property type="term" value="F:ATP binding"/>
    <property type="evidence" value="ECO:0007669"/>
    <property type="project" value="UniProtKB-UniRule"/>
</dbReference>
<accession>A0AAU9DX22</accession>
<feature type="binding site" evidence="8">
    <location>
        <begin position="143"/>
        <end position="145"/>
    </location>
    <ligand>
        <name>ATP</name>
        <dbReference type="ChEBI" id="CHEBI:30616"/>
    </ligand>
</feature>
<dbReference type="GO" id="GO:0006436">
    <property type="term" value="P:tryptophanyl-tRNA aminoacylation"/>
    <property type="evidence" value="ECO:0007669"/>
    <property type="project" value="UniProtKB-UniRule"/>
</dbReference>
<comment type="subunit">
    <text evidence="8">Homodimer.</text>
</comment>
<dbReference type="InterPro" id="IPR001412">
    <property type="entry name" value="aa-tRNA-synth_I_CS"/>
</dbReference>
<evidence type="ECO:0000256" key="5">
    <source>
        <dbReference type="ARBA" id="ARBA00022917"/>
    </source>
</evidence>
<reference evidence="10 11" key="1">
    <citation type="submission" date="2022-11" db="EMBL/GenBank/DDBJ databases">
        <title>Haliovirga abyssi gen. nov., sp. nov., a mesophilic fermentative bacterium isolated from the Iheya North hydrothermal field and the proposal of Haliovirgaceae fam. nov.</title>
        <authorList>
            <person name="Miyazaki U."/>
            <person name="Tame A."/>
            <person name="Miyazaki J."/>
            <person name="Takai K."/>
            <person name="Sawayama S."/>
            <person name="Kitajima M."/>
            <person name="Okamoto A."/>
            <person name="Nakagawa S."/>
        </authorList>
    </citation>
    <scope>NUCLEOTIDE SEQUENCE [LARGE SCALE GENOMIC DNA]</scope>
    <source>
        <strain evidence="10 11">IC12</strain>
    </source>
</reference>
<evidence type="ECO:0000256" key="3">
    <source>
        <dbReference type="ARBA" id="ARBA00022741"/>
    </source>
</evidence>
<evidence type="ECO:0000256" key="6">
    <source>
        <dbReference type="ARBA" id="ARBA00023146"/>
    </source>
</evidence>
<evidence type="ECO:0000256" key="8">
    <source>
        <dbReference type="HAMAP-Rule" id="MF_00140"/>
    </source>
</evidence>
<keyword evidence="11" id="KW-1185">Reference proteome</keyword>
<dbReference type="CDD" id="cd00806">
    <property type="entry name" value="TrpRS_core"/>
    <property type="match status" value="1"/>
</dbReference>
<dbReference type="PANTHER" id="PTHR43766:SF1">
    <property type="entry name" value="TRYPTOPHAN--TRNA LIGASE, MITOCHONDRIAL"/>
    <property type="match status" value="1"/>
</dbReference>
<comment type="subcellular location">
    <subcellularLocation>
        <location evidence="8">Cytoplasm</location>
    </subcellularLocation>
</comment>
<keyword evidence="8" id="KW-0963">Cytoplasm</keyword>
<keyword evidence="2 8" id="KW-0436">Ligase</keyword>
<dbReference type="FunFam" id="1.10.240.10:FF:000005">
    <property type="entry name" value="Tryptophan--tRNA ligase"/>
    <property type="match status" value="1"/>
</dbReference>
<dbReference type="Proteomes" id="UP001321582">
    <property type="component" value="Chromosome"/>
</dbReference>
<gene>
    <name evidence="8 10" type="primary">trpS</name>
    <name evidence="10" type="ORF">HLVA_04340</name>
</gene>
<evidence type="ECO:0000256" key="9">
    <source>
        <dbReference type="RuleBase" id="RU363036"/>
    </source>
</evidence>
<keyword evidence="4 8" id="KW-0067">ATP-binding</keyword>
<feature type="short sequence motif" description="'HIGH' region" evidence="8">
    <location>
        <begin position="9"/>
        <end position="17"/>
    </location>
</feature>
<feature type="binding site" evidence="8">
    <location>
        <position position="182"/>
    </location>
    <ligand>
        <name>ATP</name>
        <dbReference type="ChEBI" id="CHEBI:30616"/>
    </ligand>
</feature>
<evidence type="ECO:0000256" key="4">
    <source>
        <dbReference type="ARBA" id="ARBA00022840"/>
    </source>
</evidence>
<sequence length="324" mass="36744">MRSLSGIQPSGTLHIGNYFGAIKQFIDFQSKYDGFYFIADYHALTSHPSPAQLTKNTYDVVLDYLAFGLDPEKSTLFLQSDVPEVTELTWILSNVTPIALLERAHSYKDKVAKGIAANHGLFTYPILMASDILIYNSDIVPVGKDQKQHVEMARDIAIKFNSIYGDIFKLPKELIKDTMAVVPGIDGQKMSKSYNNTIEMFAPKKSLKKQIMKIVTDSTPLEEPKNPDICNVFALYKLFATETQLEEMRRKYLGGNYGYGHAKKELLEIILEYFKPYRERREELVNNMDYVKKVLKDGAEKARSVATEKIIEVKKAVGLVGNIY</sequence>
<dbReference type="InterPro" id="IPR014729">
    <property type="entry name" value="Rossmann-like_a/b/a_fold"/>
</dbReference>
<comment type="function">
    <text evidence="8">Catalyzes the attachment of tryptophan to tRNA(Trp).</text>
</comment>